<sequence length="46" mass="5225">MIDATLIEAINAGGNFGLLMMGLYLMRLSSRVNRLEIARELERESR</sequence>
<comment type="caution">
    <text evidence="2">The sequence shown here is derived from an EMBL/GenBank/DDBJ whole genome shotgun (WGS) entry which is preliminary data.</text>
</comment>
<keyword evidence="1" id="KW-0472">Membrane</keyword>
<evidence type="ECO:0000256" key="1">
    <source>
        <dbReference type="SAM" id="Phobius"/>
    </source>
</evidence>
<dbReference type="RefSeq" id="WP_167110052.1">
    <property type="nucleotide sequence ID" value="NZ_JAAQTO010000002.1"/>
</dbReference>
<accession>A0ABX0PL26</accession>
<evidence type="ECO:0000313" key="2">
    <source>
        <dbReference type="EMBL" id="NIC03966.1"/>
    </source>
</evidence>
<reference evidence="2 3" key="1">
    <citation type="submission" date="2020-03" db="EMBL/GenBank/DDBJ databases">
        <title>Identification of Halomonas strains.</title>
        <authorList>
            <person name="Xiao Z."/>
            <person name="Dong F."/>
            <person name="Wang Z."/>
            <person name="Zhao J.-Y."/>
        </authorList>
    </citation>
    <scope>NUCLEOTIDE SEQUENCE [LARGE SCALE GENOMIC DNA]</scope>
    <source>
        <strain evidence="2 3">DX6</strain>
    </source>
</reference>
<feature type="transmembrane region" description="Helical" evidence="1">
    <location>
        <begin position="6"/>
        <end position="26"/>
    </location>
</feature>
<keyword evidence="1" id="KW-1133">Transmembrane helix</keyword>
<name>A0ABX0PL26_9GAMM</name>
<proteinExistence type="predicted"/>
<keyword evidence="3" id="KW-1185">Reference proteome</keyword>
<evidence type="ECO:0000313" key="3">
    <source>
        <dbReference type="Proteomes" id="UP001318321"/>
    </source>
</evidence>
<dbReference type="Proteomes" id="UP001318321">
    <property type="component" value="Unassembled WGS sequence"/>
</dbReference>
<keyword evidence="1" id="KW-0812">Transmembrane</keyword>
<organism evidence="2 3">
    <name type="scientific">Billgrantia bachuensis</name>
    <dbReference type="NCBI Taxonomy" id="2717286"/>
    <lineage>
        <taxon>Bacteria</taxon>
        <taxon>Pseudomonadati</taxon>
        <taxon>Pseudomonadota</taxon>
        <taxon>Gammaproteobacteria</taxon>
        <taxon>Oceanospirillales</taxon>
        <taxon>Halomonadaceae</taxon>
        <taxon>Billgrantia</taxon>
    </lineage>
</organism>
<gene>
    <name evidence="2" type="ORF">HBJ55_00790</name>
</gene>
<protein>
    <submittedName>
        <fullName evidence="2">Uncharacterized protein</fullName>
    </submittedName>
</protein>
<dbReference type="EMBL" id="JAAQTO010000002">
    <property type="protein sequence ID" value="NIC03966.1"/>
    <property type="molecule type" value="Genomic_DNA"/>
</dbReference>